<dbReference type="HAMAP" id="MF_01805">
    <property type="entry name" value="ScpA"/>
    <property type="match status" value="1"/>
</dbReference>
<evidence type="ECO:0000313" key="4">
    <source>
        <dbReference type="EMBL" id="SDD14924.1"/>
    </source>
</evidence>
<keyword evidence="3" id="KW-0963">Cytoplasm</keyword>
<dbReference type="PANTHER" id="PTHR33969">
    <property type="entry name" value="SEGREGATION AND CONDENSATION PROTEIN A"/>
    <property type="match status" value="1"/>
</dbReference>
<gene>
    <name evidence="3" type="primary">scpA</name>
    <name evidence="4" type="ORF">SAMN04489866_101302</name>
</gene>
<comment type="function">
    <text evidence="3">Participates in chromosomal partition during cell division. May act via the formation of a condensin-like complex containing Smc and ScpB that pull DNA away from mid-cell into both cell halves.</text>
</comment>
<dbReference type="InterPro" id="IPR023093">
    <property type="entry name" value="ScpA-like_C"/>
</dbReference>
<dbReference type="EMBL" id="FNAF01000001">
    <property type="protein sequence ID" value="SDD14924.1"/>
    <property type="molecule type" value="Genomic_DNA"/>
</dbReference>
<dbReference type="Gene3D" id="6.10.250.2410">
    <property type="match status" value="1"/>
</dbReference>
<keyword evidence="5" id="KW-1185">Reference proteome</keyword>
<reference evidence="4 5" key="1">
    <citation type="submission" date="2016-10" db="EMBL/GenBank/DDBJ databases">
        <authorList>
            <person name="de Groot N.N."/>
        </authorList>
    </citation>
    <scope>NUCLEOTIDE SEQUENCE [LARGE SCALE GENOMIC DNA]</scope>
    <source>
        <strain evidence="4 5">DSM 20475</strain>
    </source>
</reference>
<dbReference type="Pfam" id="PF02616">
    <property type="entry name" value="SMC_ScpA"/>
    <property type="match status" value="1"/>
</dbReference>
<dbReference type="GO" id="GO:0005737">
    <property type="term" value="C:cytoplasm"/>
    <property type="evidence" value="ECO:0007669"/>
    <property type="project" value="UniProtKB-SubCell"/>
</dbReference>
<organism evidence="4 5">
    <name type="scientific">Peptococcus niger</name>
    <dbReference type="NCBI Taxonomy" id="2741"/>
    <lineage>
        <taxon>Bacteria</taxon>
        <taxon>Bacillati</taxon>
        <taxon>Bacillota</taxon>
        <taxon>Clostridia</taxon>
        <taxon>Eubacteriales</taxon>
        <taxon>Peptococcaceae</taxon>
        <taxon>Peptococcus</taxon>
    </lineage>
</organism>
<keyword evidence="3" id="KW-0132">Cell division</keyword>
<evidence type="ECO:0000313" key="5">
    <source>
        <dbReference type="Proteomes" id="UP000198995"/>
    </source>
</evidence>
<dbReference type="OrthoDB" id="9811016at2"/>
<dbReference type="GO" id="GO:0007059">
    <property type="term" value="P:chromosome segregation"/>
    <property type="evidence" value="ECO:0007669"/>
    <property type="project" value="UniProtKB-UniRule"/>
</dbReference>
<dbReference type="InterPro" id="IPR003768">
    <property type="entry name" value="ScpA"/>
</dbReference>
<dbReference type="GO" id="GO:0006260">
    <property type="term" value="P:DNA replication"/>
    <property type="evidence" value="ECO:0007669"/>
    <property type="project" value="UniProtKB-UniRule"/>
</dbReference>
<dbReference type="STRING" id="2741.SAMN04489866_101302"/>
<dbReference type="Gene3D" id="1.10.10.580">
    <property type="entry name" value="Structural maintenance of chromosome 1. Chain E"/>
    <property type="match status" value="1"/>
</dbReference>
<evidence type="ECO:0000256" key="2">
    <source>
        <dbReference type="ARBA" id="ARBA00044777"/>
    </source>
</evidence>
<dbReference type="AlphaFoldDB" id="A0A1G6SE42"/>
<evidence type="ECO:0000256" key="3">
    <source>
        <dbReference type="HAMAP-Rule" id="MF_01805"/>
    </source>
</evidence>
<keyword evidence="1 3" id="KW-0159">Chromosome partition</keyword>
<comment type="subunit">
    <text evidence="3">Component of a cohesin-like complex composed of ScpA, ScpB and the Smc homodimer, in which ScpA and ScpB bind to the head domain of Smc. The presence of the three proteins is required for the association of the complex with DNA.</text>
</comment>
<dbReference type="PANTHER" id="PTHR33969:SF2">
    <property type="entry name" value="SEGREGATION AND CONDENSATION PROTEIN A"/>
    <property type="match status" value="1"/>
</dbReference>
<comment type="subcellular location">
    <subcellularLocation>
        <location evidence="3">Cytoplasm</location>
    </subcellularLocation>
    <text evidence="3">Associated with two foci at the outer edges of the nucleoid region in young cells, and at four foci within both cell halves in older cells.</text>
</comment>
<keyword evidence="3" id="KW-0131">Cell cycle</keyword>
<name>A0A1G6SE42_PEPNI</name>
<evidence type="ECO:0000256" key="1">
    <source>
        <dbReference type="ARBA" id="ARBA00022829"/>
    </source>
</evidence>
<accession>A0A1G6SE42</accession>
<dbReference type="GO" id="GO:0051301">
    <property type="term" value="P:cell division"/>
    <property type="evidence" value="ECO:0007669"/>
    <property type="project" value="UniProtKB-KW"/>
</dbReference>
<dbReference type="Proteomes" id="UP000198995">
    <property type="component" value="Unassembled WGS sequence"/>
</dbReference>
<proteinExistence type="inferred from homology"/>
<protein>
    <recommendedName>
        <fullName evidence="2 3">Segregation and condensation protein A</fullName>
    </recommendedName>
</protein>
<dbReference type="RefSeq" id="WP_091790978.1">
    <property type="nucleotide sequence ID" value="NZ_FNAF01000001.1"/>
</dbReference>
<comment type="similarity">
    <text evidence="3">Belongs to the ScpA family.</text>
</comment>
<sequence>MNADYSALAFKLNDFEGPMDLLMHLLEKNKIDISDIPIAQLTDQYLAYLREAESMNLEIASGFVLMAANLVRIKVRMLMPRLKVDEENDPRRELVAQILEYRLIRETADFLKQRYAEEEHQMPRLVDTADLAKQYQAELPLKEVPMEALLSAYEAVIKAMKAPEPAVHLTRAEISIEDYAVDLLDRVNERGKLTFSDLCRTLHNKYDVIGYFLALLECLHRNTIQLIQTERFGEIWLHPQLEGNYEY</sequence>